<dbReference type="Pfam" id="PF04134">
    <property type="entry name" value="DCC1-like"/>
    <property type="match status" value="1"/>
</dbReference>
<comment type="caution">
    <text evidence="2">The sequence shown here is derived from an EMBL/GenBank/DDBJ whole genome shotgun (WGS) entry which is preliminary data.</text>
</comment>
<evidence type="ECO:0000256" key="1">
    <source>
        <dbReference type="SAM" id="MobiDB-lite"/>
    </source>
</evidence>
<proteinExistence type="predicted"/>
<evidence type="ECO:0000313" key="2">
    <source>
        <dbReference type="EMBL" id="MBD2846460.1"/>
    </source>
</evidence>
<dbReference type="PANTHER" id="PTHR33639">
    <property type="entry name" value="THIOL-DISULFIDE OXIDOREDUCTASE DCC"/>
    <property type="match status" value="1"/>
</dbReference>
<dbReference type="GO" id="GO:0015035">
    <property type="term" value="F:protein-disulfide reductase activity"/>
    <property type="evidence" value="ECO:0007669"/>
    <property type="project" value="InterPro"/>
</dbReference>
<organism evidence="2 3">
    <name type="scientific">Paenibacillus sabuli</name>
    <dbReference type="NCBI Taxonomy" id="2772509"/>
    <lineage>
        <taxon>Bacteria</taxon>
        <taxon>Bacillati</taxon>
        <taxon>Bacillota</taxon>
        <taxon>Bacilli</taxon>
        <taxon>Bacillales</taxon>
        <taxon>Paenibacillaceae</taxon>
        <taxon>Paenibacillus</taxon>
    </lineage>
</organism>
<dbReference type="InterPro" id="IPR052927">
    <property type="entry name" value="DCC_oxidoreductase"/>
</dbReference>
<feature type="region of interest" description="Disordered" evidence="1">
    <location>
        <begin position="151"/>
        <end position="170"/>
    </location>
</feature>
<dbReference type="PANTHER" id="PTHR33639:SF2">
    <property type="entry name" value="DUF393 DOMAIN-CONTAINING PROTEIN"/>
    <property type="match status" value="1"/>
</dbReference>
<gene>
    <name evidence="2" type="ORF">IDH44_14760</name>
</gene>
<dbReference type="InterPro" id="IPR007263">
    <property type="entry name" value="DCC1-like"/>
</dbReference>
<dbReference type="Proteomes" id="UP000621560">
    <property type="component" value="Unassembled WGS sequence"/>
</dbReference>
<keyword evidence="3" id="KW-1185">Reference proteome</keyword>
<protein>
    <submittedName>
        <fullName evidence="2">Thiol-disulfide oxidoreductase DCC family protein</fullName>
    </submittedName>
</protein>
<name>A0A927BVK5_9BACL</name>
<accession>A0A927BVK5</accession>
<dbReference type="AlphaFoldDB" id="A0A927BVK5"/>
<dbReference type="EMBL" id="JACXIZ010000024">
    <property type="protein sequence ID" value="MBD2846460.1"/>
    <property type="molecule type" value="Genomic_DNA"/>
</dbReference>
<evidence type="ECO:0000313" key="3">
    <source>
        <dbReference type="Proteomes" id="UP000621560"/>
    </source>
</evidence>
<sequence length="170" mass="18774">MSIVDVKIVLFDGVCNFCNSSVQFVLKRDPEGRFRYAPLQSEPGARLLREHGISGIDSFVLIEGGRAYVKSEAALRVCRSLPGLWKLLALLRIVPRPLRDAVYDAIARRRDRWFGARASCMLPTPEQRGRFLEGADRMADRMEARIAARPVSSAAARAAETGSGDARRGG</sequence>
<reference evidence="2" key="1">
    <citation type="submission" date="2020-09" db="EMBL/GenBank/DDBJ databases">
        <title>A novel bacterium of genus Paenibacillus, isolated from South China Sea.</title>
        <authorList>
            <person name="Huang H."/>
            <person name="Mo K."/>
            <person name="Hu Y."/>
        </authorList>
    </citation>
    <scope>NUCLEOTIDE SEQUENCE</scope>
    <source>
        <strain evidence="2">IB182496</strain>
    </source>
</reference>
<dbReference type="RefSeq" id="WP_190918906.1">
    <property type="nucleotide sequence ID" value="NZ_JACXIZ010000024.1"/>
</dbReference>